<proteinExistence type="predicted"/>
<dbReference type="OrthoDB" id="8479176at2"/>
<keyword evidence="2" id="KW-1185">Reference proteome</keyword>
<sequence>MPSLTEAQREKVLPILAAVRTALQEAAEGDLDVLHQMRRYVGKRLEFDERGTPTQRRKLHELKWKSQQGICALCPEPLPERGAELDRLVATAGYTEENTRLVHHACHLKITRAQGVS</sequence>
<dbReference type="Proteomes" id="UP000000343">
    <property type="component" value="Chromosome"/>
</dbReference>
<dbReference type="eggNOG" id="COG1403">
    <property type="taxonomic scope" value="Bacteria"/>
</dbReference>
<dbReference type="EMBL" id="CP002480">
    <property type="protein sequence ID" value="ADW70783.1"/>
    <property type="molecule type" value="Genomic_DNA"/>
</dbReference>
<gene>
    <name evidence="1" type="ordered locus">AciX9_3783</name>
</gene>
<evidence type="ECO:0008006" key="3">
    <source>
        <dbReference type="Google" id="ProtNLM"/>
    </source>
</evidence>
<reference evidence="2" key="1">
    <citation type="submission" date="2011-01" db="EMBL/GenBank/DDBJ databases">
        <title>Complete sequence of chromosome of Acidobacterium sp. MP5ACTX9.</title>
        <authorList>
            <consortium name="US DOE Joint Genome Institute"/>
            <person name="Lucas S."/>
            <person name="Copeland A."/>
            <person name="Lapidus A."/>
            <person name="Cheng J.-F."/>
            <person name="Goodwin L."/>
            <person name="Pitluck S."/>
            <person name="Teshima H."/>
            <person name="Detter J.C."/>
            <person name="Han C."/>
            <person name="Tapia R."/>
            <person name="Land M."/>
            <person name="Hauser L."/>
            <person name="Kyrpides N."/>
            <person name="Ivanova N."/>
            <person name="Ovchinnikova G."/>
            <person name="Pagani I."/>
            <person name="Rawat S.R."/>
            <person name="Mannisto M."/>
            <person name="Haggblom M.M."/>
            <person name="Woyke T."/>
        </authorList>
    </citation>
    <scope>NUCLEOTIDE SEQUENCE [LARGE SCALE GENOMIC DNA]</scope>
    <source>
        <strain evidence="2">MP5ACTX9</strain>
    </source>
</reference>
<dbReference type="HOGENOM" id="CLU_2081499_0_0_0"/>
<dbReference type="PaxDb" id="1198114-AciX9_3783"/>
<organism evidence="2">
    <name type="scientific">Granulicella tundricola (strain ATCC BAA-1859 / DSM 23138 / MP5ACTX9)</name>
    <dbReference type="NCBI Taxonomy" id="1198114"/>
    <lineage>
        <taxon>Bacteria</taxon>
        <taxon>Pseudomonadati</taxon>
        <taxon>Acidobacteriota</taxon>
        <taxon>Terriglobia</taxon>
        <taxon>Terriglobales</taxon>
        <taxon>Acidobacteriaceae</taxon>
        <taxon>Granulicella</taxon>
    </lineage>
</organism>
<dbReference type="RefSeq" id="WP_013582091.1">
    <property type="nucleotide sequence ID" value="NC_015064.1"/>
</dbReference>
<dbReference type="STRING" id="1198114.AciX9_3783"/>
<dbReference type="AlphaFoldDB" id="E8WWN8"/>
<accession>E8WWN8</accession>
<name>E8WWN8_GRATM</name>
<protein>
    <recommendedName>
        <fullName evidence="3">HNH endonuclease</fullName>
    </recommendedName>
</protein>
<evidence type="ECO:0000313" key="2">
    <source>
        <dbReference type="Proteomes" id="UP000000343"/>
    </source>
</evidence>
<evidence type="ECO:0000313" key="1">
    <source>
        <dbReference type="EMBL" id="ADW70783.1"/>
    </source>
</evidence>
<dbReference type="KEGG" id="acm:AciX9_3783"/>